<name>A0A1H7IN58_9ACTN</name>
<dbReference type="STRING" id="46177.SAMN05660976_00816"/>
<dbReference type="PANTHER" id="PTHR10357:SF210">
    <property type="entry name" value="MALTODEXTRIN GLUCOSIDASE"/>
    <property type="match status" value="1"/>
</dbReference>
<dbReference type="EMBL" id="FOBF01000002">
    <property type="protein sequence ID" value="SEK62185.1"/>
    <property type="molecule type" value="Genomic_DNA"/>
</dbReference>
<dbReference type="GO" id="GO:0004553">
    <property type="term" value="F:hydrolase activity, hydrolyzing O-glycosyl compounds"/>
    <property type="evidence" value="ECO:0007669"/>
    <property type="project" value="InterPro"/>
</dbReference>
<dbReference type="InterPro" id="IPR004185">
    <property type="entry name" value="Glyco_hydro_13_lg-like_dom"/>
</dbReference>
<accession>A0A1H7IN58</accession>
<dbReference type="RefSeq" id="WP_091098364.1">
    <property type="nucleotide sequence ID" value="NZ_FOBF01000002.1"/>
</dbReference>
<feature type="domain" description="Glycosyl hydrolase family 13 catalytic" evidence="4">
    <location>
        <begin position="131"/>
        <end position="517"/>
    </location>
</feature>
<dbReference type="SMART" id="SM00642">
    <property type="entry name" value="Aamy"/>
    <property type="match status" value="1"/>
</dbReference>
<evidence type="ECO:0000259" key="4">
    <source>
        <dbReference type="SMART" id="SM00642"/>
    </source>
</evidence>
<dbReference type="InterPro" id="IPR006047">
    <property type="entry name" value="GH13_cat_dom"/>
</dbReference>
<proteinExistence type="predicted"/>
<dbReference type="SUPFAM" id="SSF51445">
    <property type="entry name" value="(Trans)glycosidases"/>
    <property type="match status" value="1"/>
</dbReference>
<dbReference type="CDD" id="cd11338">
    <property type="entry name" value="AmyAc_CMD"/>
    <property type="match status" value="1"/>
</dbReference>
<keyword evidence="1" id="KW-0378">Hydrolase</keyword>
<sequence>MLDRGFHHDGSADHVSTLAPEPGETVTVFVRTPKGHGGGVHVRTTPDGEPHFTEALVDRETEHEIWWRADVVARNPVTRYRFLLTDPDAAAGYRWLNGSGLHAGDVPDAHDFRLLTHAAPPGWARDAVVYEIFPDRFARSSARRPLPGWAEERGWDDPVTGTGPSTPREFFGGDLDGVRERLGHIAALGANTLYLTPVFPAPSNHRYNASSFAEIDPLLGGDAAYRRLLDEAHARGLRVLGDLTTNHCGSTHPWFQAALAGEDAPEREMFVFGDGELGYEAWMGVASLPKFDWRSDLLRRRMIEADDSVVRRWIRFGLDGWRVDVANMTGRLRGDDLTREVAARFRRAMTEENPATVVLAEHAHDAAGDLDAGGWHGTMNYAGFTRPVWSWLRGPDVRMPFLGVPAPVPRLGGDTVLATMRAFAAQISWRSLTHSWSLVSSHDTARIRTVCGGDPALVEVAAGLMFTLPGTPMLYAGDELGLEGAWGEDGRRTMPWDRRDSWDTRTLAAYRGLGALRGAHDALRHGGLRWVHASRDALVFLREHAGERLLVLAARAAHDPVRLRLGGAAAPVYGSEELAAGPDGTYTLPSDGPAFHVWRLL</sequence>
<organism evidence="5 6">
    <name type="scientific">Nonomuraea pusilla</name>
    <dbReference type="NCBI Taxonomy" id="46177"/>
    <lineage>
        <taxon>Bacteria</taxon>
        <taxon>Bacillati</taxon>
        <taxon>Actinomycetota</taxon>
        <taxon>Actinomycetes</taxon>
        <taxon>Streptosporangiales</taxon>
        <taxon>Streptosporangiaceae</taxon>
        <taxon>Nonomuraea</taxon>
    </lineage>
</organism>
<gene>
    <name evidence="5" type="ORF">SAMN05660976_00816</name>
</gene>
<dbReference type="CDD" id="cd02857">
    <property type="entry name" value="E_set_CDase_PDE_N"/>
    <property type="match status" value="1"/>
</dbReference>
<dbReference type="InterPro" id="IPR013783">
    <property type="entry name" value="Ig-like_fold"/>
</dbReference>
<keyword evidence="2" id="KW-0326">Glycosidase</keyword>
<dbReference type="Gene3D" id="2.60.40.10">
    <property type="entry name" value="Immunoglobulins"/>
    <property type="match status" value="1"/>
</dbReference>
<dbReference type="PANTHER" id="PTHR10357">
    <property type="entry name" value="ALPHA-AMYLASE FAMILY MEMBER"/>
    <property type="match status" value="1"/>
</dbReference>
<evidence type="ECO:0000313" key="5">
    <source>
        <dbReference type="EMBL" id="SEK62185.1"/>
    </source>
</evidence>
<evidence type="ECO:0000256" key="2">
    <source>
        <dbReference type="ARBA" id="ARBA00023295"/>
    </source>
</evidence>
<feature type="region of interest" description="Disordered" evidence="3">
    <location>
        <begin position="1"/>
        <end position="23"/>
    </location>
</feature>
<dbReference type="Proteomes" id="UP000198953">
    <property type="component" value="Unassembled WGS sequence"/>
</dbReference>
<keyword evidence="6" id="KW-1185">Reference proteome</keyword>
<protein>
    <submittedName>
        <fullName evidence="5">Alpha-glucosidase</fullName>
    </submittedName>
</protein>
<dbReference type="OrthoDB" id="9802433at2"/>
<evidence type="ECO:0000256" key="3">
    <source>
        <dbReference type="SAM" id="MobiDB-lite"/>
    </source>
</evidence>
<dbReference type="AlphaFoldDB" id="A0A1H7IN58"/>
<evidence type="ECO:0000256" key="1">
    <source>
        <dbReference type="ARBA" id="ARBA00022801"/>
    </source>
</evidence>
<feature type="compositionally biased region" description="Basic and acidic residues" evidence="3">
    <location>
        <begin position="1"/>
        <end position="12"/>
    </location>
</feature>
<reference evidence="5 6" key="1">
    <citation type="submission" date="2016-10" db="EMBL/GenBank/DDBJ databases">
        <authorList>
            <person name="de Groot N.N."/>
        </authorList>
    </citation>
    <scope>NUCLEOTIDE SEQUENCE [LARGE SCALE GENOMIC DNA]</scope>
    <source>
        <strain evidence="5 6">DSM 43357</strain>
    </source>
</reference>
<dbReference type="Gene3D" id="3.20.20.80">
    <property type="entry name" value="Glycosidases"/>
    <property type="match status" value="1"/>
</dbReference>
<dbReference type="GO" id="GO:0005975">
    <property type="term" value="P:carbohydrate metabolic process"/>
    <property type="evidence" value="ECO:0007669"/>
    <property type="project" value="InterPro"/>
</dbReference>
<dbReference type="Pfam" id="PF00128">
    <property type="entry name" value="Alpha-amylase"/>
    <property type="match status" value="2"/>
</dbReference>
<dbReference type="InterPro" id="IPR017853">
    <property type="entry name" value="GH"/>
</dbReference>
<evidence type="ECO:0000313" key="6">
    <source>
        <dbReference type="Proteomes" id="UP000198953"/>
    </source>
</evidence>